<reference evidence="3" key="1">
    <citation type="submission" date="2020-05" db="EMBL/GenBank/DDBJ databases">
        <title>High-Quality Genomes of Partial-Nitritation/Anammox System by Hierarchical Clustering Based Hybrid Assembly.</title>
        <authorList>
            <person name="Liu L."/>
            <person name="Wang Y."/>
            <person name="Che Y."/>
            <person name="Chen Y."/>
            <person name="Xia Y."/>
            <person name="Luo R."/>
            <person name="Cheng S.H."/>
            <person name="Zheng C."/>
            <person name="Zhang T."/>
        </authorList>
    </citation>
    <scope>NUCLEOTIDE SEQUENCE</scope>
    <source>
        <strain evidence="3">H1_PAT1</strain>
    </source>
</reference>
<organism evidence="3 4">
    <name type="scientific">candidate division WWE3 bacterium</name>
    <dbReference type="NCBI Taxonomy" id="2053526"/>
    <lineage>
        <taxon>Bacteria</taxon>
        <taxon>Katanobacteria</taxon>
    </lineage>
</organism>
<name>A0A928Y6C3_UNCKA</name>
<feature type="domain" description="2'-deoxycytidine 5'-triphosphate deaminase N-terminal" evidence="1">
    <location>
        <begin position="6"/>
        <end position="161"/>
    </location>
</feature>
<accession>A0A928Y6C3</accession>
<dbReference type="InterPro" id="IPR010550">
    <property type="entry name" value="DCD_N"/>
</dbReference>
<proteinExistence type="predicted"/>
<dbReference type="EMBL" id="JABTTY010000001">
    <property type="protein sequence ID" value="MBE7525397.1"/>
    <property type="molecule type" value="Genomic_DNA"/>
</dbReference>
<dbReference type="EC" id="3.5.4.13" evidence="3"/>
<dbReference type="PANTHER" id="PTHR42680">
    <property type="entry name" value="DCTP DEAMINASE"/>
    <property type="match status" value="1"/>
</dbReference>
<keyword evidence="3" id="KW-0378">Hydrolase</keyword>
<dbReference type="InterPro" id="IPR036157">
    <property type="entry name" value="dUTPase-like_sf"/>
</dbReference>
<gene>
    <name evidence="3" type="ORF">HS096_03360</name>
</gene>
<dbReference type="Gene3D" id="2.70.40.10">
    <property type="match status" value="2"/>
</dbReference>
<dbReference type="Pfam" id="PF06559">
    <property type="entry name" value="DCD_N"/>
    <property type="match status" value="1"/>
</dbReference>
<evidence type="ECO:0000313" key="3">
    <source>
        <dbReference type="EMBL" id="MBE7525397.1"/>
    </source>
</evidence>
<dbReference type="AlphaFoldDB" id="A0A928Y6C3"/>
<feature type="domain" description="2'-deoxycytidine 5'-triphosphate deaminase C-terminal" evidence="2">
    <location>
        <begin position="192"/>
        <end position="369"/>
    </location>
</feature>
<dbReference type="Pfam" id="PF22569">
    <property type="entry name" value="DCD_C"/>
    <property type="match status" value="1"/>
</dbReference>
<dbReference type="Proteomes" id="UP000710385">
    <property type="component" value="Unassembled WGS sequence"/>
</dbReference>
<comment type="caution">
    <text evidence="3">The sequence shown here is derived from an EMBL/GenBank/DDBJ whole genome shotgun (WGS) entry which is preliminary data.</text>
</comment>
<evidence type="ECO:0000313" key="4">
    <source>
        <dbReference type="Proteomes" id="UP000710385"/>
    </source>
</evidence>
<sequence>MHNRPGAIPYQTMRDMIRAGYVEGASEDHVQPSSLDLTLTDEVYRMRGSYLPRPGEPIRDIIRRGSLYRASLEYPLECGGMYLIKLRESLALPRTIHASVSNKSSSGRIDLRTRTIGDGLARFDSIPAGYTGTIWIEVTPKSFPVKIYAGDRVNQMRFFHGDARMNTLEHQFAYDQHHFLRDRAGMPVPAVNDITTNGVLMTIDLMGEAAGADGAIIGWRSHPGSRNVLDTRRFDHDPYDFFEPIRKPAKDELTLTPGSFYILNTKENIVVPPEFAAEMANYDPTMGEFRSHFAGFFDPGFGWHEDETLRGAAAVLEVEAFGHESVLRDGQPICLMTYERMLSVPEKIYGADVKSNYTAQIGPRLAKWFRQPDATTRHPGDISAPSKPKPHVVTISEPALPEIEPTLQPWDDIERIDLG</sequence>
<dbReference type="PANTHER" id="PTHR42680:SF3">
    <property type="entry name" value="DCTP DEAMINASE"/>
    <property type="match status" value="1"/>
</dbReference>
<dbReference type="GO" id="GO:0009394">
    <property type="term" value="P:2'-deoxyribonucleotide metabolic process"/>
    <property type="evidence" value="ECO:0007669"/>
    <property type="project" value="InterPro"/>
</dbReference>
<evidence type="ECO:0000259" key="1">
    <source>
        <dbReference type="Pfam" id="PF06559"/>
    </source>
</evidence>
<protein>
    <submittedName>
        <fullName evidence="3">2'-deoxycytidine 5'-triphosphate deaminase</fullName>
        <ecNumber evidence="3">3.5.4.13</ecNumber>
    </submittedName>
</protein>
<dbReference type="SUPFAM" id="SSF51283">
    <property type="entry name" value="dUTPase-like"/>
    <property type="match status" value="2"/>
</dbReference>
<dbReference type="InterPro" id="IPR053811">
    <property type="entry name" value="DCD_C"/>
</dbReference>
<evidence type="ECO:0000259" key="2">
    <source>
        <dbReference type="Pfam" id="PF22569"/>
    </source>
</evidence>
<dbReference type="GO" id="GO:0008829">
    <property type="term" value="F:dCTP deaminase activity"/>
    <property type="evidence" value="ECO:0007669"/>
    <property type="project" value="UniProtKB-EC"/>
</dbReference>
<dbReference type="NCBIfam" id="NF005734">
    <property type="entry name" value="PRK07559.1"/>
    <property type="match status" value="1"/>
</dbReference>